<reference evidence="4" key="1">
    <citation type="submission" date="2016-10" db="EMBL/GenBank/DDBJ databases">
        <authorList>
            <person name="Varghese N."/>
            <person name="Submissions S."/>
        </authorList>
    </citation>
    <scope>NUCLEOTIDE SEQUENCE [LARGE SCALE GENOMIC DNA]</scope>
    <source>
        <strain evidence="4">DSM 22002</strain>
    </source>
</reference>
<keyword evidence="4" id="KW-1185">Reference proteome</keyword>
<keyword evidence="3" id="KW-0413">Isomerase</keyword>
<dbReference type="Proteomes" id="UP000198822">
    <property type="component" value="Chromosome I"/>
</dbReference>
<proteinExistence type="predicted"/>
<dbReference type="PANTHER" id="PTHR12110">
    <property type="entry name" value="HYDROXYPYRUVATE ISOMERASE"/>
    <property type="match status" value="1"/>
</dbReference>
<gene>
    <name evidence="3" type="ORF">SAMN04489720_1793</name>
</gene>
<evidence type="ECO:0000313" key="3">
    <source>
        <dbReference type="EMBL" id="SDH61706.1"/>
    </source>
</evidence>
<name>A0A1G8DVF5_9MICO</name>
<feature type="domain" description="Xylose isomerase-like TIM barrel" evidence="2">
    <location>
        <begin position="24"/>
        <end position="256"/>
    </location>
</feature>
<organism evidence="3 4">
    <name type="scientific">Agrococcus jejuensis</name>
    <dbReference type="NCBI Taxonomy" id="399736"/>
    <lineage>
        <taxon>Bacteria</taxon>
        <taxon>Bacillati</taxon>
        <taxon>Actinomycetota</taxon>
        <taxon>Actinomycetes</taxon>
        <taxon>Micrococcales</taxon>
        <taxon>Microbacteriaceae</taxon>
        <taxon>Agrococcus</taxon>
    </lineage>
</organism>
<dbReference type="EMBL" id="LT629695">
    <property type="protein sequence ID" value="SDH61706.1"/>
    <property type="molecule type" value="Genomic_DNA"/>
</dbReference>
<evidence type="ECO:0000256" key="1">
    <source>
        <dbReference type="ARBA" id="ARBA00023277"/>
    </source>
</evidence>
<evidence type="ECO:0000313" key="4">
    <source>
        <dbReference type="Proteomes" id="UP000198822"/>
    </source>
</evidence>
<protein>
    <submittedName>
        <fullName evidence="3">Sugar phosphate isomerase/epimerase</fullName>
    </submittedName>
</protein>
<dbReference type="SUPFAM" id="SSF51658">
    <property type="entry name" value="Xylose isomerase-like"/>
    <property type="match status" value="1"/>
</dbReference>
<dbReference type="Pfam" id="PF01261">
    <property type="entry name" value="AP_endonuc_2"/>
    <property type="match status" value="1"/>
</dbReference>
<dbReference type="GO" id="GO:0016853">
    <property type="term" value="F:isomerase activity"/>
    <property type="evidence" value="ECO:0007669"/>
    <property type="project" value="UniProtKB-KW"/>
</dbReference>
<accession>A0A1G8DVF5</accession>
<dbReference type="PANTHER" id="PTHR12110:SF41">
    <property type="entry name" value="INOSOSE DEHYDRATASE"/>
    <property type="match status" value="1"/>
</dbReference>
<dbReference type="InterPro" id="IPR050312">
    <property type="entry name" value="IolE/XylAMocC-like"/>
</dbReference>
<dbReference type="RefSeq" id="WP_231945004.1">
    <property type="nucleotide sequence ID" value="NZ_LT629695.1"/>
</dbReference>
<keyword evidence="1" id="KW-0119">Carbohydrate metabolism</keyword>
<dbReference type="Gene3D" id="3.20.20.150">
    <property type="entry name" value="Divalent-metal-dependent TIM barrel enzymes"/>
    <property type="match status" value="1"/>
</dbReference>
<dbReference type="InterPro" id="IPR036237">
    <property type="entry name" value="Xyl_isomerase-like_sf"/>
</dbReference>
<dbReference type="InterPro" id="IPR013022">
    <property type="entry name" value="Xyl_isomerase-like_TIM-brl"/>
</dbReference>
<evidence type="ECO:0000259" key="2">
    <source>
        <dbReference type="Pfam" id="PF01261"/>
    </source>
</evidence>
<sequence length="285" mass="31439">MAKIGVQAMMLKGAVEEHGAYEALRRVREIGYGAIEVSQIPMTPENVTELARAKDELGVEMAALSATVGPQVVGNDSLSERFDKIVADAKALDSTMIRIGMLPLASLASLDQVLEFCDEAERMAARLRDEGIELHYHNHHVEFVKFDGTYLLDIIADRSPTVGLELDVHWLQRGGLDPQRAIAARAGRVSMVHLKDYRIGHMPPEVFDALSKGDRSAVYDAFNAVVQFGEVGEGNLDWHGIIPTAVESGARYLLVEQDDLYGRDVFDCLQTSYDNLQTMGFGDLF</sequence>
<dbReference type="AlphaFoldDB" id="A0A1G8DVF5"/>
<dbReference type="STRING" id="399736.SAMN04489720_1793"/>